<evidence type="ECO:0008006" key="3">
    <source>
        <dbReference type="Google" id="ProtNLM"/>
    </source>
</evidence>
<evidence type="ECO:0000313" key="2">
    <source>
        <dbReference type="Proteomes" id="UP001209803"/>
    </source>
</evidence>
<dbReference type="EMBL" id="CP120863">
    <property type="protein sequence ID" value="WFE90222.1"/>
    <property type="molecule type" value="Genomic_DNA"/>
</dbReference>
<sequence>MDSVRQSTCAHNNALWCDSVLKAAGANSRFQTGFWSAEDKVLPLYPNVVTLTKKPGAELYSVLRSLPSGASVKDSFDALDLSALGFQKLFSATWLFRSDQTNRKPPVSSDWLKINHLQAFKKWLQNWNGNEALHNVLPARLMDVPTVEFAAIQKDGDFRAGAVFNSGPKLEGRDVIGLSNIFCRRSWLYSALHDLLAPFPHKSVCTYENDETILPVYRQLGFEDCGHLRVWTKI</sequence>
<proteinExistence type="predicted"/>
<dbReference type="RefSeq" id="WP_265679862.1">
    <property type="nucleotide sequence ID" value="NZ_CP120863.1"/>
</dbReference>
<evidence type="ECO:0000313" key="1">
    <source>
        <dbReference type="EMBL" id="WFE90222.1"/>
    </source>
</evidence>
<organism evidence="1 2">
    <name type="scientific">Roseibium porphyridii</name>
    <dbReference type="NCBI Taxonomy" id="2866279"/>
    <lineage>
        <taxon>Bacteria</taxon>
        <taxon>Pseudomonadati</taxon>
        <taxon>Pseudomonadota</taxon>
        <taxon>Alphaproteobacteria</taxon>
        <taxon>Hyphomicrobiales</taxon>
        <taxon>Stappiaceae</taxon>
        <taxon>Roseibium</taxon>
    </lineage>
</organism>
<accession>A0ABY8F3Z1</accession>
<protein>
    <recommendedName>
        <fullName evidence="3">N-acetyltransferase domain-containing protein</fullName>
    </recommendedName>
</protein>
<gene>
    <name evidence="1" type="ORF">K1718_02415</name>
</gene>
<dbReference type="Proteomes" id="UP001209803">
    <property type="component" value="Chromosome"/>
</dbReference>
<name>A0ABY8F3Z1_9HYPH</name>
<reference evidence="1 2" key="1">
    <citation type="submission" date="2023-03" db="EMBL/GenBank/DDBJ databases">
        <title>Roseibium porphyridii sp. nov. and Roseibium rhodosorbium sp. nov. isolated from marine algae, Porphyridium cruentum and Rhodosorus marinus, respectively.</title>
        <authorList>
            <person name="Lee M.W."/>
            <person name="Choi B.J."/>
            <person name="Lee J.K."/>
            <person name="Choi D.G."/>
            <person name="Baek J.H."/>
            <person name="Bayburt H."/>
            <person name="Kim J.M."/>
            <person name="Han D.M."/>
            <person name="Kim K.H."/>
            <person name="Jeon C.O."/>
        </authorList>
    </citation>
    <scope>NUCLEOTIDE SEQUENCE [LARGE SCALE GENOMIC DNA]</scope>
    <source>
        <strain evidence="1 2">KMA01</strain>
    </source>
</reference>
<keyword evidence="2" id="KW-1185">Reference proteome</keyword>